<dbReference type="InterPro" id="IPR003785">
    <property type="entry name" value="Creatininase/forma_Hydrolase"/>
</dbReference>
<protein>
    <submittedName>
        <fullName evidence="8">Creatininase</fullName>
    </submittedName>
</protein>
<dbReference type="PANTHER" id="PTHR35005:SF1">
    <property type="entry name" value="2-AMINO-5-FORMYLAMINO-6-RIBOSYLAMINOPYRIMIDIN-4(3H)-ONE 5'-MONOPHOSPHATE DEFORMYLASE"/>
    <property type="match status" value="1"/>
</dbReference>
<dbReference type="GO" id="GO:0016811">
    <property type="term" value="F:hydrolase activity, acting on carbon-nitrogen (but not peptide) bonds, in linear amides"/>
    <property type="evidence" value="ECO:0007669"/>
    <property type="project" value="TreeGrafter"/>
</dbReference>
<dbReference type="AlphaFoldDB" id="Q01NM2"/>
<evidence type="ECO:0000256" key="7">
    <source>
        <dbReference type="SAM" id="SignalP"/>
    </source>
</evidence>
<comment type="similarity">
    <text evidence="5">Belongs to the creatininase superfamily.</text>
</comment>
<evidence type="ECO:0000256" key="6">
    <source>
        <dbReference type="SAM" id="MobiDB-lite"/>
    </source>
</evidence>
<evidence type="ECO:0000256" key="1">
    <source>
        <dbReference type="ARBA" id="ARBA00001947"/>
    </source>
</evidence>
<accession>Q01NM2</accession>
<evidence type="ECO:0000313" key="8">
    <source>
        <dbReference type="EMBL" id="ABJ88748.1"/>
    </source>
</evidence>
<proteinExistence type="inferred from homology"/>
<keyword evidence="2" id="KW-0479">Metal-binding</keyword>
<gene>
    <name evidence="8" type="ordered locus">Acid_7853</name>
</gene>
<dbReference type="GO" id="GO:0046872">
    <property type="term" value="F:metal ion binding"/>
    <property type="evidence" value="ECO:0007669"/>
    <property type="project" value="UniProtKB-KW"/>
</dbReference>
<dbReference type="Gene3D" id="3.40.50.10310">
    <property type="entry name" value="Creatininase"/>
    <property type="match status" value="1"/>
</dbReference>
<comment type="cofactor">
    <cofactor evidence="1">
        <name>Zn(2+)</name>
        <dbReference type="ChEBI" id="CHEBI:29105"/>
    </cofactor>
</comment>
<keyword evidence="7" id="KW-0732">Signal</keyword>
<feature type="compositionally biased region" description="Basic and acidic residues" evidence="6">
    <location>
        <begin position="269"/>
        <end position="281"/>
    </location>
</feature>
<dbReference type="SUPFAM" id="SSF102215">
    <property type="entry name" value="Creatininase"/>
    <property type="match status" value="1"/>
</dbReference>
<dbReference type="PANTHER" id="PTHR35005">
    <property type="entry name" value="3-DEHYDRO-SCYLLO-INOSOSE HYDROLASE"/>
    <property type="match status" value="1"/>
</dbReference>
<feature type="chain" id="PRO_5004162301" evidence="7">
    <location>
        <begin position="22"/>
        <end position="314"/>
    </location>
</feature>
<feature type="region of interest" description="Disordered" evidence="6">
    <location>
        <begin position="251"/>
        <end position="281"/>
    </location>
</feature>
<keyword evidence="3" id="KW-0378">Hydrolase</keyword>
<dbReference type="KEGG" id="sus:Acid_7853"/>
<evidence type="ECO:0000256" key="2">
    <source>
        <dbReference type="ARBA" id="ARBA00022723"/>
    </source>
</evidence>
<dbReference type="EMBL" id="CP000473">
    <property type="protein sequence ID" value="ABJ88748.1"/>
    <property type="molecule type" value="Genomic_DNA"/>
</dbReference>
<dbReference type="InterPro" id="IPR024087">
    <property type="entry name" value="Creatininase-like_sf"/>
</dbReference>
<reference evidence="8" key="1">
    <citation type="submission" date="2006-10" db="EMBL/GenBank/DDBJ databases">
        <title>Complete sequence of Solibacter usitatus Ellin6076.</title>
        <authorList>
            <consortium name="US DOE Joint Genome Institute"/>
            <person name="Copeland A."/>
            <person name="Lucas S."/>
            <person name="Lapidus A."/>
            <person name="Barry K."/>
            <person name="Detter J.C."/>
            <person name="Glavina del Rio T."/>
            <person name="Hammon N."/>
            <person name="Israni S."/>
            <person name="Dalin E."/>
            <person name="Tice H."/>
            <person name="Pitluck S."/>
            <person name="Thompson L.S."/>
            <person name="Brettin T."/>
            <person name="Bruce D."/>
            <person name="Han C."/>
            <person name="Tapia R."/>
            <person name="Gilna P."/>
            <person name="Schmutz J."/>
            <person name="Larimer F."/>
            <person name="Land M."/>
            <person name="Hauser L."/>
            <person name="Kyrpides N."/>
            <person name="Mikhailova N."/>
            <person name="Janssen P.H."/>
            <person name="Kuske C.R."/>
            <person name="Richardson P."/>
        </authorList>
    </citation>
    <scope>NUCLEOTIDE SEQUENCE</scope>
    <source>
        <strain evidence="8">Ellin6076</strain>
    </source>
</reference>
<evidence type="ECO:0000256" key="5">
    <source>
        <dbReference type="ARBA" id="ARBA00024029"/>
    </source>
</evidence>
<keyword evidence="4" id="KW-0862">Zinc</keyword>
<organism evidence="8">
    <name type="scientific">Solibacter usitatus (strain Ellin6076)</name>
    <dbReference type="NCBI Taxonomy" id="234267"/>
    <lineage>
        <taxon>Bacteria</taxon>
        <taxon>Pseudomonadati</taxon>
        <taxon>Acidobacteriota</taxon>
        <taxon>Terriglobia</taxon>
        <taxon>Bryobacterales</taxon>
        <taxon>Solibacteraceae</taxon>
        <taxon>Candidatus Solibacter</taxon>
    </lineage>
</organism>
<dbReference type="HOGENOM" id="CLU_055029_0_0_0"/>
<evidence type="ECO:0000256" key="4">
    <source>
        <dbReference type="ARBA" id="ARBA00022833"/>
    </source>
</evidence>
<dbReference type="eggNOG" id="COG1402">
    <property type="taxonomic scope" value="Bacteria"/>
</dbReference>
<evidence type="ECO:0000256" key="3">
    <source>
        <dbReference type="ARBA" id="ARBA00022801"/>
    </source>
</evidence>
<dbReference type="STRING" id="234267.Acid_7853"/>
<feature type="signal peptide" evidence="7">
    <location>
        <begin position="1"/>
        <end position="21"/>
    </location>
</feature>
<sequence length="314" mass="34557" precursor="true">MQSRFVFASLAMLFAASRLHAQTNPLWHEEKIKNYLPHMSWLEVQDLLTRTDMVIIPVASLEEHGPQTPIGTDFLNGVEEAKLIAKKTDVLVAPILLPGISPYHMEFPGTITISHDTAQRVYFEAVQSLIHHGFRRILFVNAHTGNQYLTAYVADRINQETPAIALELHTAMQGGAGAGPTNRSTPLPFDRHAGVGETSSAMYLIPTLVDLSKGGKNDLTLPDHLSRALPQVNMGDRVATQVFLAEALKPKGTGKHTSTREMAATGVWSERDTREASADRGRSATNSFVNSAVAFIEKWKAIRPLAPLAERQQH</sequence>
<dbReference type="GO" id="GO:0009231">
    <property type="term" value="P:riboflavin biosynthetic process"/>
    <property type="evidence" value="ECO:0007669"/>
    <property type="project" value="TreeGrafter"/>
</dbReference>
<dbReference type="Pfam" id="PF02633">
    <property type="entry name" value="Creatininase"/>
    <property type="match status" value="1"/>
</dbReference>
<dbReference type="InParanoid" id="Q01NM2"/>
<name>Q01NM2_SOLUE</name>